<evidence type="ECO:0000256" key="2">
    <source>
        <dbReference type="PROSITE-ProRule" id="PRU00117"/>
    </source>
</evidence>
<evidence type="ECO:0000259" key="3">
    <source>
        <dbReference type="SMART" id="SM00322"/>
    </source>
</evidence>
<dbReference type="GO" id="GO:0010468">
    <property type="term" value="P:regulation of gene expression"/>
    <property type="evidence" value="ECO:0007669"/>
    <property type="project" value="UniProtKB-ARBA"/>
</dbReference>
<evidence type="ECO:0000313" key="5">
    <source>
        <dbReference type="Proteomes" id="UP000887013"/>
    </source>
</evidence>
<dbReference type="AlphaFoldDB" id="A0A8X6PFD3"/>
<accession>A0A8X6PFD3</accession>
<dbReference type="PANTHER" id="PTHR10627:SF31">
    <property type="entry name" value="DODECA-SATELLITE-BINDING PROTEIN 1, ISOFORM A"/>
    <property type="match status" value="1"/>
</dbReference>
<evidence type="ECO:0000256" key="1">
    <source>
        <dbReference type="ARBA" id="ARBA00022737"/>
    </source>
</evidence>
<dbReference type="InterPro" id="IPR004088">
    <property type="entry name" value="KH_dom_type_1"/>
</dbReference>
<dbReference type="InterPro" id="IPR004087">
    <property type="entry name" value="KH_dom"/>
</dbReference>
<dbReference type="SUPFAM" id="SSF54791">
    <property type="entry name" value="Eukaryotic type KH-domain (KH-domain type I)"/>
    <property type="match status" value="2"/>
</dbReference>
<dbReference type="EMBL" id="BMAW01019619">
    <property type="protein sequence ID" value="GFT64394.1"/>
    <property type="molecule type" value="Genomic_DNA"/>
</dbReference>
<reference evidence="4" key="1">
    <citation type="submission" date="2020-08" db="EMBL/GenBank/DDBJ databases">
        <title>Multicomponent nature underlies the extraordinary mechanical properties of spider dragline silk.</title>
        <authorList>
            <person name="Kono N."/>
            <person name="Nakamura H."/>
            <person name="Mori M."/>
            <person name="Yoshida Y."/>
            <person name="Ohtoshi R."/>
            <person name="Malay A.D."/>
            <person name="Moran D.A.P."/>
            <person name="Tomita M."/>
            <person name="Numata K."/>
            <person name="Arakawa K."/>
        </authorList>
    </citation>
    <scope>NUCLEOTIDE SEQUENCE</scope>
</reference>
<gene>
    <name evidence="4" type="primary">Hdlbp</name>
    <name evidence="4" type="ORF">NPIL_162641</name>
</gene>
<dbReference type="OrthoDB" id="271862at2759"/>
<sequence length="219" mass="24967">MSDEEQKVVEKRIENKCSNINRLKEYTKTLINIPSDNENVVVRIEGAPEGVAKVKTLLLEVVHKMENEIYKDLITEQLFNRNIIGAKDEKMKLTNFNVEVPIYKQNHKFIIGKGGTNIKKIKIEATAKIDLPVEGAESDIIAIRGRKEEKEKFLPKKKILEIKEELDNVITQERITPSKLHNSIIVTKGRRIRSITEECEGVTIKFPTGSTDNNKVSIC</sequence>
<proteinExistence type="predicted"/>
<organism evidence="4 5">
    <name type="scientific">Nephila pilipes</name>
    <name type="common">Giant wood spider</name>
    <name type="synonym">Nephila maculata</name>
    <dbReference type="NCBI Taxonomy" id="299642"/>
    <lineage>
        <taxon>Eukaryota</taxon>
        <taxon>Metazoa</taxon>
        <taxon>Ecdysozoa</taxon>
        <taxon>Arthropoda</taxon>
        <taxon>Chelicerata</taxon>
        <taxon>Arachnida</taxon>
        <taxon>Araneae</taxon>
        <taxon>Araneomorphae</taxon>
        <taxon>Entelegynae</taxon>
        <taxon>Araneoidea</taxon>
        <taxon>Nephilidae</taxon>
        <taxon>Nephila</taxon>
    </lineage>
</organism>
<dbReference type="Gene3D" id="3.30.1370.10">
    <property type="entry name" value="K Homology domain, type 1"/>
    <property type="match status" value="3"/>
</dbReference>
<dbReference type="Proteomes" id="UP000887013">
    <property type="component" value="Unassembled WGS sequence"/>
</dbReference>
<dbReference type="GO" id="GO:0003729">
    <property type="term" value="F:mRNA binding"/>
    <property type="evidence" value="ECO:0007669"/>
    <property type="project" value="TreeGrafter"/>
</dbReference>
<comment type="caution">
    <text evidence="4">The sequence shown here is derived from an EMBL/GenBank/DDBJ whole genome shotgun (WGS) entry which is preliminary data.</text>
</comment>
<evidence type="ECO:0000313" key="4">
    <source>
        <dbReference type="EMBL" id="GFT64394.1"/>
    </source>
</evidence>
<keyword evidence="1" id="KW-0677">Repeat</keyword>
<protein>
    <submittedName>
        <fullName evidence="4">Vigilin</fullName>
    </submittedName>
</protein>
<keyword evidence="2" id="KW-0694">RNA-binding</keyword>
<dbReference type="SMART" id="SM00322">
    <property type="entry name" value="KH"/>
    <property type="match status" value="2"/>
</dbReference>
<feature type="domain" description="K Homology" evidence="3">
    <location>
        <begin position="94"/>
        <end position="164"/>
    </location>
</feature>
<dbReference type="InterPro" id="IPR036612">
    <property type="entry name" value="KH_dom_type_1_sf"/>
</dbReference>
<keyword evidence="5" id="KW-1185">Reference proteome</keyword>
<dbReference type="PROSITE" id="PS50084">
    <property type="entry name" value="KH_TYPE_1"/>
    <property type="match status" value="1"/>
</dbReference>
<dbReference type="PANTHER" id="PTHR10627">
    <property type="entry name" value="SCP160"/>
    <property type="match status" value="1"/>
</dbReference>
<feature type="domain" description="K Homology" evidence="3">
    <location>
        <begin position="7"/>
        <end position="63"/>
    </location>
</feature>
<dbReference type="Pfam" id="PF00013">
    <property type="entry name" value="KH_1"/>
    <property type="match status" value="3"/>
</dbReference>
<name>A0A8X6PFD3_NEPPI</name>